<dbReference type="Gene3D" id="2.60.40.1180">
    <property type="entry name" value="Golgi alpha-mannosidase II"/>
    <property type="match status" value="1"/>
</dbReference>
<dbReference type="PANTHER" id="PTHR31776:SF0">
    <property type="entry name" value="ALPHA-L-ARABINOFURANOSIDASE 1"/>
    <property type="match status" value="1"/>
</dbReference>
<dbReference type="SUPFAM" id="SSF49785">
    <property type="entry name" value="Galactose-binding domain-like"/>
    <property type="match status" value="1"/>
</dbReference>
<dbReference type="InterPro" id="IPR055235">
    <property type="entry name" value="ASD1_cat"/>
</dbReference>
<dbReference type="EC" id="3.2.1.55" evidence="3"/>
<dbReference type="Pfam" id="PF22848">
    <property type="entry name" value="ASD1_dom"/>
    <property type="match status" value="1"/>
</dbReference>
<dbReference type="EMBL" id="CP016808">
    <property type="protein sequence ID" value="ANY70208.1"/>
    <property type="molecule type" value="Genomic_DNA"/>
</dbReference>
<evidence type="ECO:0000256" key="1">
    <source>
        <dbReference type="ARBA" id="ARBA00001462"/>
    </source>
</evidence>
<name>A0A1B2DR78_9BACL</name>
<dbReference type="Pfam" id="PF06964">
    <property type="entry name" value="Alpha-L-AF_C"/>
    <property type="match status" value="1"/>
</dbReference>
<organism evidence="8">
    <name type="scientific">Paenibacillus sp. BIHB 4019</name>
    <dbReference type="NCBI Taxonomy" id="1870819"/>
    <lineage>
        <taxon>Bacteria</taxon>
        <taxon>Bacillati</taxon>
        <taxon>Bacillota</taxon>
        <taxon>Bacilli</taxon>
        <taxon>Bacillales</taxon>
        <taxon>Paenibacillaceae</taxon>
        <taxon>Paenibacillus</taxon>
    </lineage>
</organism>
<evidence type="ECO:0000256" key="5">
    <source>
        <dbReference type="ARBA" id="ARBA00022801"/>
    </source>
</evidence>
<gene>
    <name evidence="8" type="ORF">BBD42_29655</name>
</gene>
<dbReference type="RefSeq" id="WP_099521137.1">
    <property type="nucleotide sequence ID" value="NZ_CP016808.1"/>
</dbReference>
<dbReference type="InterPro" id="IPR008979">
    <property type="entry name" value="Galactose-bd-like_sf"/>
</dbReference>
<dbReference type="PANTHER" id="PTHR31776">
    <property type="entry name" value="ALPHA-L-ARABINOFURANOSIDASE 1"/>
    <property type="match status" value="1"/>
</dbReference>
<comment type="catalytic activity">
    <reaction evidence="1">
        <text>Hydrolysis of terminal non-reducing alpha-L-arabinofuranoside residues in alpha-L-arabinosides.</text>
        <dbReference type="EC" id="3.2.1.55"/>
    </reaction>
</comment>
<evidence type="ECO:0000313" key="8">
    <source>
        <dbReference type="EMBL" id="ANY70208.1"/>
    </source>
</evidence>
<keyword evidence="6" id="KW-0325">Glycoprotein</keyword>
<dbReference type="InterPro" id="IPR013780">
    <property type="entry name" value="Glyco_hydro_b"/>
</dbReference>
<dbReference type="SMART" id="SM00813">
    <property type="entry name" value="Alpha-L-AF_C"/>
    <property type="match status" value="1"/>
</dbReference>
<comment type="similarity">
    <text evidence="2">Belongs to the glycosyl hydrolase 51 family.</text>
</comment>
<dbReference type="SUPFAM" id="SSF51011">
    <property type="entry name" value="Glycosyl hydrolase domain"/>
    <property type="match status" value="1"/>
</dbReference>
<evidence type="ECO:0000256" key="6">
    <source>
        <dbReference type="ARBA" id="ARBA00023180"/>
    </source>
</evidence>
<dbReference type="GO" id="GO:0046556">
    <property type="term" value="F:alpha-L-arabinofuranosidase activity"/>
    <property type="evidence" value="ECO:0007669"/>
    <property type="project" value="UniProtKB-EC"/>
</dbReference>
<evidence type="ECO:0000256" key="2">
    <source>
        <dbReference type="ARBA" id="ARBA00007186"/>
    </source>
</evidence>
<dbReference type="SUPFAM" id="SSF51445">
    <property type="entry name" value="(Trans)glycosidases"/>
    <property type="match status" value="1"/>
</dbReference>
<evidence type="ECO:0000256" key="3">
    <source>
        <dbReference type="ARBA" id="ARBA00012670"/>
    </source>
</evidence>
<dbReference type="InterPro" id="IPR017853">
    <property type="entry name" value="GH"/>
</dbReference>
<feature type="domain" description="Alpha-L-arabinofuranosidase C-terminal" evidence="7">
    <location>
        <begin position="451"/>
        <end position="785"/>
    </location>
</feature>
<proteinExistence type="inferred from homology"/>
<dbReference type="GO" id="GO:0046373">
    <property type="term" value="P:L-arabinose metabolic process"/>
    <property type="evidence" value="ECO:0007669"/>
    <property type="project" value="InterPro"/>
</dbReference>
<keyword evidence="4" id="KW-0732">Signal</keyword>
<keyword evidence="5" id="KW-0378">Hydrolase</keyword>
<dbReference type="InterPro" id="IPR051563">
    <property type="entry name" value="Glycosyl_Hydrolase_51"/>
</dbReference>
<protein>
    <recommendedName>
        <fullName evidence="3">non-reducing end alpha-L-arabinofuranosidase</fullName>
        <ecNumber evidence="3">3.2.1.55</ecNumber>
    </recommendedName>
</protein>
<dbReference type="AlphaFoldDB" id="A0A1B2DR78"/>
<sequence>MSISAKVTIHADRKRFPVSRTLYGLFFEEINRAGDGGLYAELIRNRSFEDTIIPERCHVDNCTMHTPAGWSAPFDNSDPIPGWTLDFPAGSRAHMELDSSMPLNAANPLSLRVDIESTAGGGAAIMNCGFWGIPVQAGAQYECSFYARKDSAFDGLLEIALTDASHTMIHAAQTVHIDSSEWQKIELTLVSEDTNRDARFVISAKSAGTFWIEFVSLFPSDTFNGRKNGLRPDLSSMLQKLAPTFLRFPGGCFVEGFSVETAYRWKKTIGPLAERDSHWTLWNYRTTNGLGYHEYLQMAEDMGLEMMFVVNCGLTCQGRPGELIPMDQLDEWVQDMLDAIEYANGPATSRWGEKRAQNGHPEPFGLKYIEIGNENFGHEYNMRYKVFYDAVKAAYPEMLTIWNTHWEVGTETKGLPVEIVDEHFYADNEFYQLYHDMYDHYDRQGPKVYVGEYAMIIDNKNGTLQGALSEAAFMIGMERNQDIVVMSSYAPLLSNIHHMVWEPNLIYFDGTRTYGTPSYYVQKMFGENRGDAVVESDVETESQKPSIYGGLGLSLNQLGQVKDISISAKGVTLLHLDEVGTESPACNVFHDVLWIGDSSWQEYEVTMNVKMDEQGLKLRFLDRHQKWNDQNYFLWEMDADGESRLVRIVGWSRVKLAADAKVDIAQEAEERQLRIVVERDGVRCFVDGQLVHEHEFGAIPYLTSVATIDEASRELVVKLVNPSPEIIQTKLNIQGSQMVKIVGEQLVLTGQPEAFNSMDQPVLVSPASSPLLLDDGSLYTVPAYAVVILKIKL</sequence>
<evidence type="ECO:0000256" key="4">
    <source>
        <dbReference type="ARBA" id="ARBA00022729"/>
    </source>
</evidence>
<reference evidence="8" key="1">
    <citation type="submission" date="2016-08" db="EMBL/GenBank/DDBJ databases">
        <title>Complete Genome Seqeunce of Paenibacillus sp. BIHB 4019 from tea rhizoplane.</title>
        <authorList>
            <person name="Thakur R."/>
            <person name="Swarnkar M.K."/>
            <person name="Gulati A."/>
        </authorList>
    </citation>
    <scope>NUCLEOTIDE SEQUENCE [LARGE SCALE GENOMIC DNA]</scope>
    <source>
        <strain evidence="8">BIHB4019</strain>
    </source>
</reference>
<dbReference type="Gene3D" id="2.60.120.260">
    <property type="entry name" value="Galactose-binding domain-like"/>
    <property type="match status" value="1"/>
</dbReference>
<dbReference type="Gene3D" id="3.20.20.80">
    <property type="entry name" value="Glycosidases"/>
    <property type="match status" value="1"/>
</dbReference>
<dbReference type="InterPro" id="IPR010720">
    <property type="entry name" value="Alpha-L-AF_C"/>
</dbReference>
<evidence type="ECO:0000259" key="7">
    <source>
        <dbReference type="SMART" id="SM00813"/>
    </source>
</evidence>
<accession>A0A1B2DR78</accession>